<keyword evidence="7 18" id="KW-0378">Hydrolase</keyword>
<dbReference type="Gene3D" id="3.90.79.10">
    <property type="entry name" value="Nucleoside Triphosphate Pyrophosphohydrolase"/>
    <property type="match status" value="1"/>
</dbReference>
<dbReference type="GO" id="GO:0006260">
    <property type="term" value="P:DNA replication"/>
    <property type="evidence" value="ECO:0007669"/>
    <property type="project" value="UniProtKB-KW"/>
</dbReference>
<evidence type="ECO:0000256" key="8">
    <source>
        <dbReference type="ARBA" id="ARBA00022842"/>
    </source>
</evidence>
<dbReference type="InterPro" id="IPR029119">
    <property type="entry name" value="MutY_C"/>
</dbReference>
<evidence type="ECO:0000256" key="13">
    <source>
        <dbReference type="ARBA" id="ARBA00040794"/>
    </source>
</evidence>
<comment type="catalytic activity">
    <reaction evidence="11">
        <text>8-oxo-GTP + H2O = 8-oxo-GMP + diphosphate + H(+)</text>
        <dbReference type="Rhea" id="RHEA:67616"/>
        <dbReference type="ChEBI" id="CHEBI:15377"/>
        <dbReference type="ChEBI" id="CHEBI:15378"/>
        <dbReference type="ChEBI" id="CHEBI:33019"/>
        <dbReference type="ChEBI" id="CHEBI:143553"/>
        <dbReference type="ChEBI" id="CHEBI:145694"/>
    </reaction>
</comment>
<dbReference type="GO" id="GO:0008413">
    <property type="term" value="F:8-oxo-7,8-dihydroguanosine triphosphate pyrophosphatase activity"/>
    <property type="evidence" value="ECO:0007669"/>
    <property type="project" value="TreeGrafter"/>
</dbReference>
<name>A0A2P2EAM1_9PROT</name>
<dbReference type="PANTHER" id="PTHR47707:SF1">
    <property type="entry name" value="NUDIX HYDROLASE FAMILY PROTEIN"/>
    <property type="match status" value="1"/>
</dbReference>
<evidence type="ECO:0000313" key="19">
    <source>
        <dbReference type="Proteomes" id="UP000245086"/>
    </source>
</evidence>
<evidence type="ECO:0000313" key="18">
    <source>
        <dbReference type="EMBL" id="GBF58110.1"/>
    </source>
</evidence>
<comment type="similarity">
    <text evidence="2">Belongs to the Nudix hydrolase family.</text>
</comment>
<keyword evidence="4" id="KW-0235">DNA replication</keyword>
<dbReference type="GO" id="GO:0006281">
    <property type="term" value="P:DNA repair"/>
    <property type="evidence" value="ECO:0007669"/>
    <property type="project" value="UniProtKB-KW"/>
</dbReference>
<dbReference type="InterPro" id="IPR020084">
    <property type="entry name" value="NUDIX_hydrolase_CS"/>
</dbReference>
<evidence type="ECO:0000256" key="2">
    <source>
        <dbReference type="ARBA" id="ARBA00005582"/>
    </source>
</evidence>
<keyword evidence="5" id="KW-0479">Metal-binding</keyword>
<comment type="cofactor">
    <cofactor evidence="1">
        <name>Mg(2+)</name>
        <dbReference type="ChEBI" id="CHEBI:18420"/>
    </cofactor>
</comment>
<accession>A0A2P2EAM1</accession>
<protein>
    <recommendedName>
        <fullName evidence="13">8-oxo-dGTP diphosphatase</fullName>
        <ecNumber evidence="12">3.6.1.55</ecNumber>
    </recommendedName>
    <alternativeName>
        <fullName evidence="16">7,8-dihydro-8-oxoguanine-triphosphatase</fullName>
    </alternativeName>
    <alternativeName>
        <fullName evidence="15">Mutator protein MutT</fullName>
    </alternativeName>
    <alternativeName>
        <fullName evidence="14">dGTP pyrophosphohydrolase</fullName>
    </alternativeName>
</protein>
<dbReference type="InterPro" id="IPR015797">
    <property type="entry name" value="NUDIX_hydrolase-like_dom_sf"/>
</dbReference>
<dbReference type="PROSITE" id="PS00893">
    <property type="entry name" value="NUDIX_BOX"/>
    <property type="match status" value="1"/>
</dbReference>
<evidence type="ECO:0000259" key="17">
    <source>
        <dbReference type="PROSITE" id="PS51462"/>
    </source>
</evidence>
<comment type="catalytic activity">
    <reaction evidence="10">
        <text>8-oxo-dGTP + H2O = 8-oxo-dGMP + diphosphate + H(+)</text>
        <dbReference type="Rhea" id="RHEA:31575"/>
        <dbReference type="ChEBI" id="CHEBI:15377"/>
        <dbReference type="ChEBI" id="CHEBI:15378"/>
        <dbReference type="ChEBI" id="CHEBI:33019"/>
        <dbReference type="ChEBI" id="CHEBI:63224"/>
        <dbReference type="ChEBI" id="CHEBI:77896"/>
        <dbReference type="EC" id="3.6.1.55"/>
    </reaction>
</comment>
<dbReference type="GO" id="GO:0035539">
    <property type="term" value="F:8-oxo-7,8-dihydrodeoxyguanosine triphosphate pyrophosphatase activity"/>
    <property type="evidence" value="ECO:0007669"/>
    <property type="project" value="UniProtKB-EC"/>
</dbReference>
<dbReference type="PRINTS" id="PR00502">
    <property type="entry name" value="NUDIXFAMILY"/>
</dbReference>
<dbReference type="AlphaFoldDB" id="A0A2P2EAM1"/>
<evidence type="ECO:0000256" key="5">
    <source>
        <dbReference type="ARBA" id="ARBA00022723"/>
    </source>
</evidence>
<sequence length="175" mass="19364">MVTSRSMATIVPKQDQFYDFGRQIFKTYGLTLERVGRMRLVLVAAAALIDGNGAVLLAQRPEGKSLAGLWEFPGGKIEAGERPESALCRELFEELGVDVAPADLEPLGFASHTYENFHLLMPLWTTRTWQGQPRGREGQALAWVQPEALQDYPMPAADLPLIPVLSSHLFQSQNA</sequence>
<evidence type="ECO:0000256" key="9">
    <source>
        <dbReference type="ARBA" id="ARBA00023204"/>
    </source>
</evidence>
<evidence type="ECO:0000256" key="14">
    <source>
        <dbReference type="ARBA" id="ARBA00041592"/>
    </source>
</evidence>
<evidence type="ECO:0000256" key="6">
    <source>
        <dbReference type="ARBA" id="ARBA00022763"/>
    </source>
</evidence>
<evidence type="ECO:0000256" key="12">
    <source>
        <dbReference type="ARBA" id="ARBA00038905"/>
    </source>
</evidence>
<evidence type="ECO:0000256" key="4">
    <source>
        <dbReference type="ARBA" id="ARBA00022705"/>
    </source>
</evidence>
<evidence type="ECO:0000256" key="10">
    <source>
        <dbReference type="ARBA" id="ARBA00035861"/>
    </source>
</evidence>
<dbReference type="InterPro" id="IPR020476">
    <property type="entry name" value="Nudix_hydrolase"/>
</dbReference>
<keyword evidence="3" id="KW-0515">Mutator protein</keyword>
<dbReference type="CDD" id="cd03425">
    <property type="entry name" value="NUDIX_MutT_NudA_like"/>
    <property type="match status" value="1"/>
</dbReference>
<dbReference type="Pfam" id="PF14815">
    <property type="entry name" value="NUDIX_4"/>
    <property type="match status" value="1"/>
</dbReference>
<dbReference type="SUPFAM" id="SSF55811">
    <property type="entry name" value="Nudix"/>
    <property type="match status" value="1"/>
</dbReference>
<keyword evidence="6" id="KW-0227">DNA damage</keyword>
<dbReference type="EMBL" id="BFBR01000005">
    <property type="protein sequence ID" value="GBF58110.1"/>
    <property type="molecule type" value="Genomic_DNA"/>
</dbReference>
<evidence type="ECO:0000256" key="1">
    <source>
        <dbReference type="ARBA" id="ARBA00001946"/>
    </source>
</evidence>
<dbReference type="GO" id="GO:0044716">
    <property type="term" value="F:8-oxo-GDP phosphatase activity"/>
    <property type="evidence" value="ECO:0007669"/>
    <property type="project" value="TreeGrafter"/>
</dbReference>
<keyword evidence="9" id="KW-0234">DNA repair</keyword>
<gene>
    <name evidence="18" type="primary">nudG</name>
    <name evidence="18" type="ORF">PbB2_01781</name>
</gene>
<dbReference type="PANTHER" id="PTHR47707">
    <property type="entry name" value="8-OXO-DGTP DIPHOSPHATASE"/>
    <property type="match status" value="1"/>
</dbReference>
<evidence type="ECO:0000256" key="16">
    <source>
        <dbReference type="ARBA" id="ARBA00042798"/>
    </source>
</evidence>
<evidence type="ECO:0000256" key="7">
    <source>
        <dbReference type="ARBA" id="ARBA00022801"/>
    </source>
</evidence>
<proteinExistence type="inferred from homology"/>
<reference evidence="18 19" key="1">
    <citation type="journal article" date="2018" name="Genome Announc.">
        <title>Draft Genome Sequence of "Candidatus Phycosocius bacilliformis," an Alphaproteobacterial Ectosymbiont of the Hydrocarbon-Producing Green Alga Botryococcus braunii.</title>
        <authorList>
            <person name="Tanabe Y."/>
            <person name="Yamaguchi H."/>
            <person name="Watanabe M.M."/>
        </authorList>
    </citation>
    <scope>NUCLEOTIDE SEQUENCE [LARGE SCALE GENOMIC DNA]</scope>
    <source>
        <strain evidence="18 19">BOTRYCO-2</strain>
    </source>
</reference>
<evidence type="ECO:0000256" key="3">
    <source>
        <dbReference type="ARBA" id="ARBA00022457"/>
    </source>
</evidence>
<comment type="caution">
    <text evidence="18">The sequence shown here is derived from an EMBL/GenBank/DDBJ whole genome shotgun (WGS) entry which is preliminary data.</text>
</comment>
<dbReference type="InterPro" id="IPR000086">
    <property type="entry name" value="NUDIX_hydrolase_dom"/>
</dbReference>
<dbReference type="GO" id="GO:0046872">
    <property type="term" value="F:metal ion binding"/>
    <property type="evidence" value="ECO:0007669"/>
    <property type="project" value="UniProtKB-KW"/>
</dbReference>
<feature type="domain" description="Nudix hydrolase" evidence="17">
    <location>
        <begin position="39"/>
        <end position="167"/>
    </location>
</feature>
<dbReference type="GO" id="GO:0044715">
    <property type="term" value="F:8-oxo-dGDP phosphatase activity"/>
    <property type="evidence" value="ECO:0007669"/>
    <property type="project" value="TreeGrafter"/>
</dbReference>
<evidence type="ECO:0000256" key="11">
    <source>
        <dbReference type="ARBA" id="ARBA00036904"/>
    </source>
</evidence>
<dbReference type="PROSITE" id="PS51462">
    <property type="entry name" value="NUDIX"/>
    <property type="match status" value="1"/>
</dbReference>
<keyword evidence="19" id="KW-1185">Reference proteome</keyword>
<dbReference type="FunFam" id="3.90.79.10:FF:000014">
    <property type="entry name" value="8-oxo-dGTP diphosphatase MutT"/>
    <property type="match status" value="1"/>
</dbReference>
<dbReference type="InterPro" id="IPR047127">
    <property type="entry name" value="MutT-like"/>
</dbReference>
<keyword evidence="8" id="KW-0460">Magnesium</keyword>
<dbReference type="Proteomes" id="UP000245086">
    <property type="component" value="Unassembled WGS sequence"/>
</dbReference>
<evidence type="ECO:0000256" key="15">
    <source>
        <dbReference type="ARBA" id="ARBA00041979"/>
    </source>
</evidence>
<dbReference type="EC" id="3.6.1.55" evidence="12"/>
<organism evidence="18 19">
    <name type="scientific">Candidatus Phycosocius bacilliformis</name>
    <dbReference type="NCBI Taxonomy" id="1445552"/>
    <lineage>
        <taxon>Bacteria</taxon>
        <taxon>Pseudomonadati</taxon>
        <taxon>Pseudomonadota</taxon>
        <taxon>Alphaproteobacteria</taxon>
        <taxon>Caulobacterales</taxon>
        <taxon>Caulobacterales incertae sedis</taxon>
        <taxon>Candidatus Phycosocius</taxon>
    </lineage>
</organism>